<keyword evidence="9" id="KW-0378">Hydrolase</keyword>
<feature type="region of interest" description="Disordered" evidence="18">
    <location>
        <begin position="67"/>
        <end position="101"/>
    </location>
</feature>
<keyword evidence="2" id="KW-0645">Protease</keyword>
<dbReference type="Gene3D" id="3.10.10.10">
    <property type="entry name" value="HIV Type 1 Reverse Transcriptase, subunit A, domain 1"/>
    <property type="match status" value="1"/>
</dbReference>
<evidence type="ECO:0000259" key="19">
    <source>
        <dbReference type="PROSITE" id="PS50878"/>
    </source>
</evidence>
<dbReference type="Pfam" id="PF24626">
    <property type="entry name" value="SH3_Tf2-1"/>
    <property type="match status" value="1"/>
</dbReference>
<dbReference type="PROSITE" id="PS50878">
    <property type="entry name" value="RT_POL"/>
    <property type="match status" value="1"/>
</dbReference>
<evidence type="ECO:0000313" key="22">
    <source>
        <dbReference type="Proteomes" id="UP000077671"/>
    </source>
</evidence>
<keyword evidence="11" id="KW-0694">RNA-binding</keyword>
<keyword evidence="10" id="KW-0460">Magnesium</keyword>
<dbReference type="PANTHER" id="PTHR37984:SF5">
    <property type="entry name" value="PROTEIN NYNRIN-LIKE"/>
    <property type="match status" value="1"/>
</dbReference>
<dbReference type="Pfam" id="PF00078">
    <property type="entry name" value="RVT_1"/>
    <property type="match status" value="1"/>
</dbReference>
<evidence type="ECO:0000256" key="8">
    <source>
        <dbReference type="ARBA" id="ARBA00022759"/>
    </source>
</evidence>
<dbReference type="InterPro" id="IPR056924">
    <property type="entry name" value="SH3_Tf2-1"/>
</dbReference>
<dbReference type="Gene3D" id="2.40.70.10">
    <property type="entry name" value="Acid Proteases"/>
    <property type="match status" value="1"/>
</dbReference>
<feature type="region of interest" description="Disordered" evidence="18">
    <location>
        <begin position="1971"/>
        <end position="1998"/>
    </location>
</feature>
<dbReference type="GO" id="GO:0003964">
    <property type="term" value="F:RNA-directed DNA polymerase activity"/>
    <property type="evidence" value="ECO:0007669"/>
    <property type="project" value="UniProtKB-KW"/>
</dbReference>
<evidence type="ECO:0000256" key="4">
    <source>
        <dbReference type="ARBA" id="ARBA00022695"/>
    </source>
</evidence>
<dbReference type="InterPro" id="IPR043128">
    <property type="entry name" value="Rev_trsase/Diguanyl_cyclase"/>
</dbReference>
<dbReference type="InterPro" id="IPR012337">
    <property type="entry name" value="RNaseH-like_sf"/>
</dbReference>
<dbReference type="Proteomes" id="UP000077671">
    <property type="component" value="Unassembled WGS sequence"/>
</dbReference>
<keyword evidence="7" id="KW-0064">Aspartyl protease</keyword>
<dbReference type="GO" id="GO:0006508">
    <property type="term" value="P:proteolysis"/>
    <property type="evidence" value="ECO:0007669"/>
    <property type="project" value="UniProtKB-KW"/>
</dbReference>
<dbReference type="Gene3D" id="1.10.340.70">
    <property type="match status" value="1"/>
</dbReference>
<dbReference type="InterPro" id="IPR000477">
    <property type="entry name" value="RT_dom"/>
</dbReference>
<keyword evidence="12" id="KW-0229">DNA integration</keyword>
<evidence type="ECO:0000256" key="12">
    <source>
        <dbReference type="ARBA" id="ARBA00022908"/>
    </source>
</evidence>
<dbReference type="GO" id="GO:0005634">
    <property type="term" value="C:nucleus"/>
    <property type="evidence" value="ECO:0007669"/>
    <property type="project" value="UniProtKB-ARBA"/>
</dbReference>
<evidence type="ECO:0000256" key="2">
    <source>
        <dbReference type="ARBA" id="ARBA00022670"/>
    </source>
</evidence>
<keyword evidence="15" id="KW-0238">DNA-binding</keyword>
<dbReference type="CDD" id="cd00303">
    <property type="entry name" value="retropepsin_like"/>
    <property type="match status" value="1"/>
</dbReference>
<dbReference type="InterPro" id="IPR043502">
    <property type="entry name" value="DNA/RNA_pol_sf"/>
</dbReference>
<protein>
    <recommendedName>
        <fullName evidence="1">RNA-directed DNA polymerase</fullName>
        <ecNumber evidence="1">2.7.7.49</ecNumber>
    </recommendedName>
</protein>
<dbReference type="SUPFAM" id="SSF50630">
    <property type="entry name" value="Acid proteases"/>
    <property type="match status" value="1"/>
</dbReference>
<accession>A0A8T8SXE6</accession>
<evidence type="ECO:0000259" key="20">
    <source>
        <dbReference type="PROSITE" id="PS50994"/>
    </source>
</evidence>
<keyword evidence="4" id="KW-0548">Nucleotidyltransferase</keyword>
<dbReference type="InterPro" id="IPR021109">
    <property type="entry name" value="Peptidase_aspartic_dom_sf"/>
</dbReference>
<dbReference type="InterPro" id="IPR041577">
    <property type="entry name" value="RT_RNaseH_2"/>
</dbReference>
<feature type="region of interest" description="Disordered" evidence="18">
    <location>
        <begin position="1803"/>
        <end position="1822"/>
    </location>
</feature>
<dbReference type="GO" id="GO:0046872">
    <property type="term" value="F:metal ion binding"/>
    <property type="evidence" value="ECO:0007669"/>
    <property type="project" value="UniProtKB-KW"/>
</dbReference>
<dbReference type="GO" id="GO:0003677">
    <property type="term" value="F:DNA binding"/>
    <property type="evidence" value="ECO:0007669"/>
    <property type="project" value="UniProtKB-KW"/>
</dbReference>
<evidence type="ECO:0000313" key="21">
    <source>
        <dbReference type="EMBL" id="KAE8249553.1"/>
    </source>
</evidence>
<evidence type="ECO:0000256" key="15">
    <source>
        <dbReference type="ARBA" id="ARBA00023125"/>
    </source>
</evidence>
<evidence type="ECO:0000256" key="18">
    <source>
        <dbReference type="SAM" id="MobiDB-lite"/>
    </source>
</evidence>
<dbReference type="SUPFAM" id="SSF53098">
    <property type="entry name" value="Ribonuclease H-like"/>
    <property type="match status" value="1"/>
</dbReference>
<evidence type="ECO:0000256" key="1">
    <source>
        <dbReference type="ARBA" id="ARBA00012493"/>
    </source>
</evidence>
<keyword evidence="6" id="KW-0479">Metal-binding</keyword>
<comment type="caution">
    <text evidence="21">The sequence shown here is derived from an EMBL/GenBank/DDBJ whole genome shotgun (WGS) entry which is preliminary data.</text>
</comment>
<dbReference type="InterPro" id="IPR050951">
    <property type="entry name" value="Retrovirus_Pol_polyprotein"/>
</dbReference>
<feature type="domain" description="Reverse transcriptase" evidence="19">
    <location>
        <begin position="1063"/>
        <end position="1243"/>
    </location>
</feature>
<feature type="region of interest" description="Disordered" evidence="18">
    <location>
        <begin position="586"/>
        <end position="616"/>
    </location>
</feature>
<proteinExistence type="predicted"/>
<keyword evidence="5" id="KW-0540">Nuclease</keyword>
<evidence type="ECO:0000256" key="7">
    <source>
        <dbReference type="ARBA" id="ARBA00022750"/>
    </source>
</evidence>
<feature type="non-terminal residue" evidence="21">
    <location>
        <position position="1998"/>
    </location>
</feature>
<dbReference type="EMBL" id="LWDD02001308">
    <property type="protein sequence ID" value="KAE8249553.1"/>
    <property type="molecule type" value="Genomic_DNA"/>
</dbReference>
<dbReference type="EC" id="2.7.7.49" evidence="1"/>
<organism evidence="21 22">
    <name type="scientific">Tilletia caries</name>
    <name type="common">wheat bunt fungus</name>
    <dbReference type="NCBI Taxonomy" id="13290"/>
    <lineage>
        <taxon>Eukaryota</taxon>
        <taxon>Fungi</taxon>
        <taxon>Dikarya</taxon>
        <taxon>Basidiomycota</taxon>
        <taxon>Ustilaginomycotina</taxon>
        <taxon>Exobasidiomycetes</taxon>
        <taxon>Tilletiales</taxon>
        <taxon>Tilletiaceae</taxon>
        <taxon>Tilletia</taxon>
    </lineage>
</organism>
<evidence type="ECO:0000256" key="10">
    <source>
        <dbReference type="ARBA" id="ARBA00022842"/>
    </source>
</evidence>
<dbReference type="Gene3D" id="3.30.70.270">
    <property type="match status" value="1"/>
</dbReference>
<keyword evidence="17" id="KW-0511">Multifunctional enzyme</keyword>
<keyword evidence="13" id="KW-0695">RNA-directed DNA polymerase</keyword>
<evidence type="ECO:0000256" key="9">
    <source>
        <dbReference type="ARBA" id="ARBA00022801"/>
    </source>
</evidence>
<dbReference type="Pfam" id="PF17921">
    <property type="entry name" value="Integrase_H2C2"/>
    <property type="match status" value="1"/>
</dbReference>
<dbReference type="PROSITE" id="PS50994">
    <property type="entry name" value="INTEGRASE"/>
    <property type="match status" value="1"/>
</dbReference>
<dbReference type="CDD" id="cd01647">
    <property type="entry name" value="RT_LTR"/>
    <property type="match status" value="1"/>
</dbReference>
<dbReference type="GO" id="GO:0003887">
    <property type="term" value="F:DNA-directed DNA polymerase activity"/>
    <property type="evidence" value="ECO:0007669"/>
    <property type="project" value="UniProtKB-KW"/>
</dbReference>
<dbReference type="GO" id="GO:0004519">
    <property type="term" value="F:endonuclease activity"/>
    <property type="evidence" value="ECO:0007669"/>
    <property type="project" value="UniProtKB-KW"/>
</dbReference>
<feature type="domain" description="Integrase catalytic" evidence="20">
    <location>
        <begin position="1480"/>
        <end position="1640"/>
    </location>
</feature>
<feature type="compositionally biased region" description="Acidic residues" evidence="18">
    <location>
        <begin position="586"/>
        <end position="599"/>
    </location>
</feature>
<dbReference type="InterPro" id="IPR041373">
    <property type="entry name" value="RT_RNaseH"/>
</dbReference>
<keyword evidence="14" id="KW-0239">DNA-directed DNA polymerase</keyword>
<dbReference type="SUPFAM" id="SSF56672">
    <property type="entry name" value="DNA/RNA polymerases"/>
    <property type="match status" value="2"/>
</dbReference>
<dbReference type="GO" id="GO:0003723">
    <property type="term" value="F:RNA binding"/>
    <property type="evidence" value="ECO:0007669"/>
    <property type="project" value="UniProtKB-KW"/>
</dbReference>
<dbReference type="GO" id="GO:0006310">
    <property type="term" value="P:DNA recombination"/>
    <property type="evidence" value="ECO:0007669"/>
    <property type="project" value="UniProtKB-KW"/>
</dbReference>
<evidence type="ECO:0000256" key="5">
    <source>
        <dbReference type="ARBA" id="ARBA00022722"/>
    </source>
</evidence>
<dbReference type="Pfam" id="PF17917">
    <property type="entry name" value="RT_RNaseH"/>
    <property type="match status" value="1"/>
</dbReference>
<dbReference type="GO" id="GO:0015074">
    <property type="term" value="P:DNA integration"/>
    <property type="evidence" value="ECO:0007669"/>
    <property type="project" value="UniProtKB-KW"/>
</dbReference>
<dbReference type="PANTHER" id="PTHR37984">
    <property type="entry name" value="PROTEIN CBG26694"/>
    <property type="match status" value="1"/>
</dbReference>
<evidence type="ECO:0000256" key="16">
    <source>
        <dbReference type="ARBA" id="ARBA00023172"/>
    </source>
</evidence>
<evidence type="ECO:0000256" key="6">
    <source>
        <dbReference type="ARBA" id="ARBA00022723"/>
    </source>
</evidence>
<evidence type="ECO:0000256" key="13">
    <source>
        <dbReference type="ARBA" id="ARBA00022918"/>
    </source>
</evidence>
<keyword evidence="16" id="KW-0233">DNA recombination</keyword>
<evidence type="ECO:0000256" key="3">
    <source>
        <dbReference type="ARBA" id="ARBA00022679"/>
    </source>
</evidence>
<evidence type="ECO:0000256" key="11">
    <source>
        <dbReference type="ARBA" id="ARBA00022884"/>
    </source>
</evidence>
<dbReference type="InterPro" id="IPR001584">
    <property type="entry name" value="Integrase_cat-core"/>
</dbReference>
<sequence>MPTSASNPITIPQVQPAQVAFPSATDEHLTVVAQEVRSLADVVSSRLDGINSRLGDMEHWRRDLSVVPDTTQNPPQPSRSEHQAQSSTPAQFNISSGRPAPFVTVNRPNRAPGYVPPHLVTAQRAAAALGSPVPAPTRSPPSDDAVSPQVRTFRSLAREEKIVFRRVLERMGTTIRDFLDTVDDQDLGITDQGSVDEQLLLHNPARTPLLESIKVAPDAASTGDNNVGQEHVVESAVPIKVTPATGSNTFPIGPGRPSLIASPALFSAPAAAQNPVVNSTEAMLPTASATTTDPPTGGPVRTMSCKQEFLGSFAGEPNRLEAFLSRVRDVIRSDPSPQWTAAVLRALPIALTSDAAVWHEGLSDAEAAGLTSFARWATVMRTSFPVNAAQQRREARNRKWVPATESAAAYYFHKLRELRQAFGSEQREDTLVTDIKDGLPTTMMAMLRIPRDEPTLENLRHELGEWEAGGVLARYVPSSAPFPDESSRRNAACFRKNVCDTLDHAPRVTPSAAGPQALSALAASYDPARVIPAGNGEPRRYRPPGKDTAMKLFQPCTKCGGDHFNFEHTHLVPQLRTMLADDDDYPEYPYEDGTAEDQVDGAGVQEEHQETSDFSLSTETGLAPSMFDSDTTKSQAFAFDAQSPSRSSGSELFLADRSVFSAPRRLQPNESAPALAQPKRAFGTVVALPKNSDTGTGKGYRNHVPLTTHIRVNDTDGRVLSSLLDTGASLSCTDHDLLRKMGGVPAGKPMNVHGIGATMTAGWVTLPVFLSALDPHGKHVHLAFDQDFHVLPHFPPGLCLGLDFIDAYGVHISPVRGRGRIGRYTFQVHERMAGPYASEAELCSASAIDLPAGMQSWIPVNATCLAPGVEYTVVPRLSVSPDETIRLTGPVGLLTHSPTRHILIGNYGSSSFHLEQGTAIADAVAATVGDSAADAGQVFTLQPSLVDSPVAPTPPAADDIDVALPFDVFDDLEPTEHSLTKDAATVTIDDAFKVGVDATGTAHPAVVDVLRRHRAAFALDGRPGRIDGHDMGITLLPDSVLQSEPPRRASPEKRAAMDTAIEQLLAWDVIEPSDSPVSFPVVMVRQNGKWRFCVDYRNLNARTVPDRYPLPTIDSIFQTLCGKKVFSSLDAIRGYHQLGVKSEDRWKTAFVCHRGLYQYKTVPFGLRNAPAVFQRMMDKVLGPLRWNQAVVYIDDSVIATDTMDEHVAALDTLLKSATATGLKFSPAKCTFGVPSLTLLGRKVSGAGVAIWADRAQAGWRYESADGHTRLVNIEAKPATASRVPIDWGDLQQRSFEDLRQAIAHPPVLAHPDPSRPYLLYTDASKGALAAILHQVSSEPAPVSTSGSAAHIHHLDVQHLPSDLARYRWTAWLAEDAHFGPILHQVRTSPSASDEWILRDGLLVRRLDDRVALPSSALPVVLRAVHDDRGHFGYMKTFLAVVRHFWRPRLPTAVRAWVKHCSVCHQTKTAPKTGSLDISKDPSLPFEAITLDLIYGFPRSQSGNDAALVIQDMFSRMVLLTPCHKEITAEGVAAIVSDRVLRYGWRPRRIVSDSEARVSGSVMSSLATSLGAVATPSTPYHQQANSVERAVQTLQHVLQTLATSSKARWDKRLLPSVELAMNASPSMTTGHRPFDLVFTSHPDVCIEVARRDQKRRYDAKRASSPDLAVGMQAWIRLRDRPVPGTMVDKLDSRKLGPFSVVEVLSPHRVRLDLPSDLDIDTVFNIEQLDFVPTTADPFAAVRLPSSPACLSPSDAVGPGAVPPIVLESAAIGDALPLASSATDGPPLSSLELELSSASEAEIELSPASAVRDGASAPPRARKPPSMMREFQLGLVRPSMSPGLRDALRGPLARPRLFSEDGQELLLTERPVAYLSRLTSPAESKLVAAELELVCFAWAFHKFAHLLEGAEVTIITDHSPMETMLRSNAATVYGPTITRCRALILPHLANLRFIYRPGPRHTNVDALSRLIPDQGRSASRGGKDEHGVSPGAALQERPGY</sequence>
<gene>
    <name evidence="21" type="ORF">A4X03_0g6592</name>
</gene>
<keyword evidence="3" id="KW-0808">Transferase</keyword>
<dbReference type="Gene3D" id="3.30.420.10">
    <property type="entry name" value="Ribonuclease H-like superfamily/Ribonuclease H"/>
    <property type="match status" value="1"/>
</dbReference>
<dbReference type="GO" id="GO:0004190">
    <property type="term" value="F:aspartic-type endopeptidase activity"/>
    <property type="evidence" value="ECO:0007669"/>
    <property type="project" value="UniProtKB-KW"/>
</dbReference>
<reference evidence="21" key="2">
    <citation type="journal article" date="2019" name="IMA Fungus">
        <title>Genome sequencing and comparison of five Tilletia species to identify candidate genes for the detection of regulated species infecting wheat.</title>
        <authorList>
            <person name="Nguyen H.D.T."/>
            <person name="Sultana T."/>
            <person name="Kesanakurti P."/>
            <person name="Hambleton S."/>
        </authorList>
    </citation>
    <scope>NUCLEOTIDE SEQUENCE</scope>
    <source>
        <strain evidence="21">DAOMC 238032</strain>
    </source>
</reference>
<dbReference type="InterPro" id="IPR041588">
    <property type="entry name" value="Integrase_H2C2"/>
</dbReference>
<evidence type="ECO:0000256" key="17">
    <source>
        <dbReference type="ARBA" id="ARBA00023268"/>
    </source>
</evidence>
<reference evidence="21" key="1">
    <citation type="submission" date="2016-04" db="EMBL/GenBank/DDBJ databases">
        <authorList>
            <person name="Nguyen H.D."/>
            <person name="Kesanakurti P."/>
            <person name="Cullis J."/>
            <person name="Levesque C.A."/>
            <person name="Hambleton S."/>
        </authorList>
    </citation>
    <scope>NUCLEOTIDE SEQUENCE</scope>
    <source>
        <strain evidence="21">DAOMC 238032</strain>
    </source>
</reference>
<dbReference type="InterPro" id="IPR036397">
    <property type="entry name" value="RNaseH_sf"/>
</dbReference>
<feature type="compositionally biased region" description="Polar residues" evidence="18">
    <location>
        <begin position="83"/>
        <end position="96"/>
    </location>
</feature>
<dbReference type="Pfam" id="PF17919">
    <property type="entry name" value="RT_RNaseH_2"/>
    <property type="match status" value="1"/>
</dbReference>
<keyword evidence="8" id="KW-0255">Endonuclease</keyword>
<evidence type="ECO:0000256" key="14">
    <source>
        <dbReference type="ARBA" id="ARBA00022932"/>
    </source>
</evidence>
<name>A0A8T8SXE6_9BASI</name>